<name>A0A2P2K5W4_RHIMU</name>
<dbReference type="EMBL" id="GGEC01020628">
    <property type="protein sequence ID" value="MBX01112.1"/>
    <property type="molecule type" value="Transcribed_RNA"/>
</dbReference>
<protein>
    <submittedName>
        <fullName evidence="1">Uncharacterized protein</fullName>
    </submittedName>
</protein>
<proteinExistence type="predicted"/>
<accession>A0A2P2K5W4</accession>
<reference evidence="1" key="1">
    <citation type="submission" date="2018-02" db="EMBL/GenBank/DDBJ databases">
        <title>Rhizophora mucronata_Transcriptome.</title>
        <authorList>
            <person name="Meera S.P."/>
            <person name="Sreeshan A."/>
            <person name="Augustine A."/>
        </authorList>
    </citation>
    <scope>NUCLEOTIDE SEQUENCE</scope>
    <source>
        <tissue evidence="1">Leaf</tissue>
    </source>
</reference>
<evidence type="ECO:0000313" key="1">
    <source>
        <dbReference type="EMBL" id="MBX01112.1"/>
    </source>
</evidence>
<dbReference type="AlphaFoldDB" id="A0A2P2K5W4"/>
<organism evidence="1">
    <name type="scientific">Rhizophora mucronata</name>
    <name type="common">Asiatic mangrove</name>
    <dbReference type="NCBI Taxonomy" id="61149"/>
    <lineage>
        <taxon>Eukaryota</taxon>
        <taxon>Viridiplantae</taxon>
        <taxon>Streptophyta</taxon>
        <taxon>Embryophyta</taxon>
        <taxon>Tracheophyta</taxon>
        <taxon>Spermatophyta</taxon>
        <taxon>Magnoliopsida</taxon>
        <taxon>eudicotyledons</taxon>
        <taxon>Gunneridae</taxon>
        <taxon>Pentapetalae</taxon>
        <taxon>rosids</taxon>
        <taxon>fabids</taxon>
        <taxon>Malpighiales</taxon>
        <taxon>Rhizophoraceae</taxon>
        <taxon>Rhizophora</taxon>
    </lineage>
</organism>
<sequence length="47" mass="5338">MPRVVLYRQAKLMQQAVARDPYLVALFAPKQTTPFSKLSFFSPKGPL</sequence>